<dbReference type="EMBL" id="HBUE01004796">
    <property type="protein sequence ID" value="CAG6445436.1"/>
    <property type="molecule type" value="Transcribed_RNA"/>
</dbReference>
<dbReference type="InterPro" id="IPR011011">
    <property type="entry name" value="Znf_FYVE_PHD"/>
</dbReference>
<accession>A0A8D8ESA7</accession>
<protein>
    <submittedName>
        <fullName evidence="5">(northern house mosquito) hypothetical protein</fullName>
    </submittedName>
</protein>
<feature type="domain" description="Zinc finger PHD-type" evidence="4">
    <location>
        <begin position="3"/>
        <end position="57"/>
    </location>
</feature>
<keyword evidence="3" id="KW-0862">Zinc</keyword>
<dbReference type="InterPro" id="IPR013083">
    <property type="entry name" value="Znf_RING/FYVE/PHD"/>
</dbReference>
<organism evidence="5">
    <name type="scientific">Culex pipiens</name>
    <name type="common">House mosquito</name>
    <dbReference type="NCBI Taxonomy" id="7175"/>
    <lineage>
        <taxon>Eukaryota</taxon>
        <taxon>Metazoa</taxon>
        <taxon>Ecdysozoa</taxon>
        <taxon>Arthropoda</taxon>
        <taxon>Hexapoda</taxon>
        <taxon>Insecta</taxon>
        <taxon>Pterygota</taxon>
        <taxon>Neoptera</taxon>
        <taxon>Endopterygota</taxon>
        <taxon>Diptera</taxon>
        <taxon>Nematocera</taxon>
        <taxon>Culicoidea</taxon>
        <taxon>Culicidae</taxon>
        <taxon>Culicinae</taxon>
        <taxon>Culicini</taxon>
        <taxon>Culex</taxon>
        <taxon>Culex</taxon>
    </lineage>
</organism>
<dbReference type="InterPro" id="IPR019786">
    <property type="entry name" value="Zinc_finger_PHD-type_CS"/>
</dbReference>
<name>A0A8D8ESA7_CULPI</name>
<evidence type="ECO:0000313" key="5">
    <source>
        <dbReference type="EMBL" id="CAG6445436.1"/>
    </source>
</evidence>
<evidence type="ECO:0000256" key="3">
    <source>
        <dbReference type="ARBA" id="ARBA00022833"/>
    </source>
</evidence>
<dbReference type="EMBL" id="HBUE01004795">
    <property type="protein sequence ID" value="CAG6445435.1"/>
    <property type="molecule type" value="Transcribed_RNA"/>
</dbReference>
<dbReference type="GO" id="GO:0008270">
    <property type="term" value="F:zinc ion binding"/>
    <property type="evidence" value="ECO:0007669"/>
    <property type="project" value="UniProtKB-KW"/>
</dbReference>
<reference evidence="5" key="1">
    <citation type="submission" date="2021-05" db="EMBL/GenBank/DDBJ databases">
        <authorList>
            <person name="Alioto T."/>
            <person name="Alioto T."/>
            <person name="Gomez Garrido J."/>
        </authorList>
    </citation>
    <scope>NUCLEOTIDE SEQUENCE</scope>
</reference>
<dbReference type="CDD" id="cd15489">
    <property type="entry name" value="PHD_SF"/>
    <property type="match status" value="1"/>
</dbReference>
<sequence length="322" mass="36282">MAACAKCSVLVENQGGIECSKCRQHFHPACIGLKPEALPRIAEDLKQGKYWLCQVCVGKISLFSVYAHPELNRLKLDIVAEVQLSVQQTIAAVQLKADSTAEELGALRANHEMNFLDLTKRVQALELDQSSHIRETSFKFDDVHRQLRRDEVVILRVPFKEGEELRNHFANILTALHLPREEFANVMLRRISRADAQGAGRPRVSAPPIVVAFESKFKRNEFMKAYFTKKNLSLNDLGFPSGERVYINENLSAQNHAAFQQAMAWKREKKIHSVKVSDGMVFVHTSKESKSIRIFQGTVICNQKEPPMLFPKPGTLEGDSSG</sequence>
<dbReference type="SMART" id="SM00249">
    <property type="entry name" value="PHD"/>
    <property type="match status" value="1"/>
</dbReference>
<dbReference type="InterPro" id="IPR001965">
    <property type="entry name" value="Znf_PHD"/>
</dbReference>
<evidence type="ECO:0000256" key="1">
    <source>
        <dbReference type="ARBA" id="ARBA00022723"/>
    </source>
</evidence>
<dbReference type="AlphaFoldDB" id="A0A8D8ESA7"/>
<evidence type="ECO:0000259" key="4">
    <source>
        <dbReference type="SMART" id="SM00249"/>
    </source>
</evidence>
<proteinExistence type="predicted"/>
<evidence type="ECO:0000256" key="2">
    <source>
        <dbReference type="ARBA" id="ARBA00022771"/>
    </source>
</evidence>
<dbReference type="SUPFAM" id="SSF57903">
    <property type="entry name" value="FYVE/PHD zinc finger"/>
    <property type="match status" value="1"/>
</dbReference>
<keyword evidence="2" id="KW-0863">Zinc-finger</keyword>
<keyword evidence="1" id="KW-0479">Metal-binding</keyword>
<dbReference type="Gene3D" id="3.30.40.10">
    <property type="entry name" value="Zinc/RING finger domain, C3HC4 (zinc finger)"/>
    <property type="match status" value="1"/>
</dbReference>
<dbReference type="PROSITE" id="PS01359">
    <property type="entry name" value="ZF_PHD_1"/>
    <property type="match status" value="1"/>
</dbReference>